<proteinExistence type="predicted"/>
<evidence type="ECO:0000313" key="1">
    <source>
        <dbReference type="EMBL" id="KAH3844704.1"/>
    </source>
</evidence>
<gene>
    <name evidence="1" type="ORF">DPMN_086965</name>
</gene>
<organism evidence="1 2">
    <name type="scientific">Dreissena polymorpha</name>
    <name type="common">Zebra mussel</name>
    <name type="synonym">Mytilus polymorpha</name>
    <dbReference type="NCBI Taxonomy" id="45954"/>
    <lineage>
        <taxon>Eukaryota</taxon>
        <taxon>Metazoa</taxon>
        <taxon>Spiralia</taxon>
        <taxon>Lophotrochozoa</taxon>
        <taxon>Mollusca</taxon>
        <taxon>Bivalvia</taxon>
        <taxon>Autobranchia</taxon>
        <taxon>Heteroconchia</taxon>
        <taxon>Euheterodonta</taxon>
        <taxon>Imparidentia</taxon>
        <taxon>Neoheterodontei</taxon>
        <taxon>Myida</taxon>
        <taxon>Dreissenoidea</taxon>
        <taxon>Dreissenidae</taxon>
        <taxon>Dreissena</taxon>
    </lineage>
</organism>
<protein>
    <submittedName>
        <fullName evidence="1">Uncharacterized protein</fullName>
    </submittedName>
</protein>
<name>A0A9D4KS47_DREPO</name>
<evidence type="ECO:0000313" key="2">
    <source>
        <dbReference type="Proteomes" id="UP000828390"/>
    </source>
</evidence>
<dbReference type="AlphaFoldDB" id="A0A9D4KS47"/>
<sequence length="55" mass="6527">MLEDNLECCKPNITVLIRLVVEKIFKLMFYMRKYKSCDACAVSFEYKDILRTNSV</sequence>
<reference evidence="1" key="2">
    <citation type="submission" date="2020-11" db="EMBL/GenBank/DDBJ databases">
        <authorList>
            <person name="McCartney M.A."/>
            <person name="Auch B."/>
            <person name="Kono T."/>
            <person name="Mallez S."/>
            <person name="Becker A."/>
            <person name="Gohl D.M."/>
            <person name="Silverstein K.A.T."/>
            <person name="Koren S."/>
            <person name="Bechman K.B."/>
            <person name="Herman A."/>
            <person name="Abrahante J.E."/>
            <person name="Garbe J."/>
        </authorList>
    </citation>
    <scope>NUCLEOTIDE SEQUENCE</scope>
    <source>
        <strain evidence="1">Duluth1</strain>
        <tissue evidence="1">Whole animal</tissue>
    </source>
</reference>
<accession>A0A9D4KS47</accession>
<comment type="caution">
    <text evidence="1">The sequence shown here is derived from an EMBL/GenBank/DDBJ whole genome shotgun (WGS) entry which is preliminary data.</text>
</comment>
<keyword evidence="2" id="KW-1185">Reference proteome</keyword>
<dbReference type="EMBL" id="JAIWYP010000003">
    <property type="protein sequence ID" value="KAH3844704.1"/>
    <property type="molecule type" value="Genomic_DNA"/>
</dbReference>
<reference evidence="1" key="1">
    <citation type="journal article" date="2019" name="bioRxiv">
        <title>The Genome of the Zebra Mussel, Dreissena polymorpha: A Resource for Invasive Species Research.</title>
        <authorList>
            <person name="McCartney M.A."/>
            <person name="Auch B."/>
            <person name="Kono T."/>
            <person name="Mallez S."/>
            <person name="Zhang Y."/>
            <person name="Obille A."/>
            <person name="Becker A."/>
            <person name="Abrahante J.E."/>
            <person name="Garbe J."/>
            <person name="Badalamenti J.P."/>
            <person name="Herman A."/>
            <person name="Mangelson H."/>
            <person name="Liachko I."/>
            <person name="Sullivan S."/>
            <person name="Sone E.D."/>
            <person name="Koren S."/>
            <person name="Silverstein K.A.T."/>
            <person name="Beckman K.B."/>
            <person name="Gohl D.M."/>
        </authorList>
    </citation>
    <scope>NUCLEOTIDE SEQUENCE</scope>
    <source>
        <strain evidence="1">Duluth1</strain>
        <tissue evidence="1">Whole animal</tissue>
    </source>
</reference>
<dbReference type="Proteomes" id="UP000828390">
    <property type="component" value="Unassembled WGS sequence"/>
</dbReference>